<dbReference type="EMBL" id="CM056741">
    <property type="protein sequence ID" value="KAJ8684701.1"/>
    <property type="molecule type" value="Genomic_DNA"/>
</dbReference>
<dbReference type="Proteomes" id="UP001239111">
    <property type="component" value="Chromosome 1"/>
</dbReference>
<organism evidence="1 2">
    <name type="scientific">Eretmocerus hayati</name>
    <dbReference type="NCBI Taxonomy" id="131215"/>
    <lineage>
        <taxon>Eukaryota</taxon>
        <taxon>Metazoa</taxon>
        <taxon>Ecdysozoa</taxon>
        <taxon>Arthropoda</taxon>
        <taxon>Hexapoda</taxon>
        <taxon>Insecta</taxon>
        <taxon>Pterygota</taxon>
        <taxon>Neoptera</taxon>
        <taxon>Endopterygota</taxon>
        <taxon>Hymenoptera</taxon>
        <taxon>Apocrita</taxon>
        <taxon>Proctotrupomorpha</taxon>
        <taxon>Chalcidoidea</taxon>
        <taxon>Aphelinidae</taxon>
        <taxon>Aphelininae</taxon>
        <taxon>Eretmocerus</taxon>
    </lineage>
</organism>
<gene>
    <name evidence="1" type="ORF">QAD02_020494</name>
</gene>
<reference evidence="1" key="1">
    <citation type="submission" date="2023-04" db="EMBL/GenBank/DDBJ databases">
        <title>A chromosome-level genome assembly of the parasitoid wasp Eretmocerus hayati.</title>
        <authorList>
            <person name="Zhong Y."/>
            <person name="Liu S."/>
            <person name="Liu Y."/>
        </authorList>
    </citation>
    <scope>NUCLEOTIDE SEQUENCE</scope>
    <source>
        <strain evidence="1">ZJU_SS_LIU_2023</strain>
    </source>
</reference>
<accession>A0ACC2PPH0</accession>
<name>A0ACC2PPH0_9HYME</name>
<comment type="caution">
    <text evidence="1">The sequence shown here is derived from an EMBL/GenBank/DDBJ whole genome shotgun (WGS) entry which is preliminary data.</text>
</comment>
<evidence type="ECO:0000313" key="2">
    <source>
        <dbReference type="Proteomes" id="UP001239111"/>
    </source>
</evidence>
<keyword evidence="2" id="KW-1185">Reference proteome</keyword>
<proteinExistence type="predicted"/>
<protein>
    <submittedName>
        <fullName evidence="1">Uncharacterized protein</fullName>
    </submittedName>
</protein>
<sequence length="187" mass="21021">MKCPLGEIDAFIFEGYLSELKHALRSGNRPLAQMCKKVESDFVFNLEEAVSTLPLRICDYTEVGKFFHIQKLSYLSFSVTLKKPNNVLLMDDGCIIEVQDMICSGLNTDATKLYILGEKLEIVGSAFNYPIPSSELQMYSVKRSHQGEIVKYPLSAMSCKMMLCEIFELSCDERGIFIMPSLSTVAS</sequence>
<evidence type="ECO:0000313" key="1">
    <source>
        <dbReference type="EMBL" id="KAJ8684701.1"/>
    </source>
</evidence>